<dbReference type="AlphaFoldDB" id="A0A2T3I0H0"/>
<dbReference type="Proteomes" id="UP000241858">
    <property type="component" value="Unassembled WGS sequence"/>
</dbReference>
<name>A0A2T3I0H0_9GAMM</name>
<evidence type="ECO:0000313" key="1">
    <source>
        <dbReference type="EMBL" id="PSU10010.1"/>
    </source>
</evidence>
<proteinExistence type="predicted"/>
<evidence type="ECO:0000313" key="2">
    <source>
        <dbReference type="Proteomes" id="UP000241858"/>
    </source>
</evidence>
<accession>A0A2T3I0H0</accession>
<protein>
    <submittedName>
        <fullName evidence="1">Uncharacterized protein</fullName>
    </submittedName>
</protein>
<organism evidence="1 2">
    <name type="scientific">Photobacterium aquimaris</name>
    <dbReference type="NCBI Taxonomy" id="512643"/>
    <lineage>
        <taxon>Bacteria</taxon>
        <taxon>Pseudomonadati</taxon>
        <taxon>Pseudomonadota</taxon>
        <taxon>Gammaproteobacteria</taxon>
        <taxon>Vibrionales</taxon>
        <taxon>Vibrionaceae</taxon>
        <taxon>Photobacterium</taxon>
    </lineage>
</organism>
<gene>
    <name evidence="1" type="ORF">C0W81_04625</name>
</gene>
<sequence length="65" mass="7338">MQRNVTIGVRRDKIGMCVIGIGYNIKKKSATLHAHFSYADGLLLLEQLVVFCDYLQTRGHSNDLD</sequence>
<dbReference type="EMBL" id="PYLY01000007">
    <property type="protein sequence ID" value="PSU10010.1"/>
    <property type="molecule type" value="Genomic_DNA"/>
</dbReference>
<comment type="caution">
    <text evidence="1">The sequence shown here is derived from an EMBL/GenBank/DDBJ whole genome shotgun (WGS) entry which is preliminary data.</text>
</comment>
<reference evidence="1 2" key="1">
    <citation type="submission" date="2018-03" db="EMBL/GenBank/DDBJ databases">
        <title>Whole genome sequencing of Histamine producing bacteria.</title>
        <authorList>
            <person name="Butler K."/>
        </authorList>
    </citation>
    <scope>NUCLEOTIDE SEQUENCE [LARGE SCALE GENOMIC DNA]</scope>
    <source>
        <strain evidence="1 2">DSM 23343</strain>
    </source>
</reference>